<dbReference type="AlphaFoldDB" id="A0A942TET2"/>
<evidence type="ECO:0000256" key="2">
    <source>
        <dbReference type="SAM" id="MobiDB-lite"/>
    </source>
</evidence>
<keyword evidence="3" id="KW-0966">Cell projection</keyword>
<dbReference type="SUPFAM" id="SSF140566">
    <property type="entry name" value="FlgN-like"/>
    <property type="match status" value="1"/>
</dbReference>
<evidence type="ECO:0000256" key="1">
    <source>
        <dbReference type="ARBA" id="ARBA00022795"/>
    </source>
</evidence>
<protein>
    <submittedName>
        <fullName evidence="3">Flagellar protein FlgN</fullName>
    </submittedName>
</protein>
<feature type="region of interest" description="Disordered" evidence="2">
    <location>
        <begin position="135"/>
        <end position="161"/>
    </location>
</feature>
<dbReference type="InterPro" id="IPR007809">
    <property type="entry name" value="FlgN-like"/>
</dbReference>
<keyword evidence="3" id="KW-0282">Flagellum</keyword>
<keyword evidence="1" id="KW-1005">Bacterial flagellum biogenesis</keyword>
<accession>A0A942TET2</accession>
<dbReference type="Pfam" id="PF05130">
    <property type="entry name" value="FlgN"/>
    <property type="match status" value="1"/>
</dbReference>
<evidence type="ECO:0000313" key="4">
    <source>
        <dbReference type="Proteomes" id="UP000681414"/>
    </source>
</evidence>
<dbReference type="Proteomes" id="UP000681414">
    <property type="component" value="Unassembled WGS sequence"/>
</dbReference>
<keyword evidence="3" id="KW-0969">Cilium</keyword>
<dbReference type="GO" id="GO:0044780">
    <property type="term" value="P:bacterial-type flagellum assembly"/>
    <property type="evidence" value="ECO:0007669"/>
    <property type="project" value="InterPro"/>
</dbReference>
<proteinExistence type="predicted"/>
<dbReference type="Gene3D" id="1.20.58.300">
    <property type="entry name" value="FlgN-like"/>
    <property type="match status" value="1"/>
</dbReference>
<evidence type="ECO:0000313" key="3">
    <source>
        <dbReference type="EMBL" id="MBS4195508.1"/>
    </source>
</evidence>
<name>A0A942TET2_9BACI</name>
<reference evidence="3 4" key="1">
    <citation type="submission" date="2021-05" db="EMBL/GenBank/DDBJ databases">
        <title>Novel Bacillus species.</title>
        <authorList>
            <person name="Liu G."/>
        </authorList>
    </citation>
    <scope>NUCLEOTIDE SEQUENCE [LARGE SCALE GENOMIC DNA]</scope>
    <source>
        <strain evidence="4">FJAT-49780</strain>
    </source>
</reference>
<comment type="caution">
    <text evidence="3">The sequence shown here is derived from an EMBL/GenBank/DDBJ whole genome shotgun (WGS) entry which is preliminary data.</text>
</comment>
<organism evidence="3 4">
    <name type="scientific">Lederbergia citri</name>
    <dbReference type="NCBI Taxonomy" id="2833580"/>
    <lineage>
        <taxon>Bacteria</taxon>
        <taxon>Bacillati</taxon>
        <taxon>Bacillota</taxon>
        <taxon>Bacilli</taxon>
        <taxon>Bacillales</taxon>
        <taxon>Bacillaceae</taxon>
        <taxon>Lederbergia</taxon>
    </lineage>
</organism>
<gene>
    <name evidence="3" type="ORF">KHA97_10610</name>
</gene>
<feature type="compositionally biased region" description="Polar residues" evidence="2">
    <location>
        <begin position="139"/>
        <end position="152"/>
    </location>
</feature>
<dbReference type="EMBL" id="JAGYPG010000002">
    <property type="protein sequence ID" value="MBS4195508.1"/>
    <property type="molecule type" value="Genomic_DNA"/>
</dbReference>
<dbReference type="InterPro" id="IPR036679">
    <property type="entry name" value="FlgN-like_sf"/>
</dbReference>
<dbReference type="RefSeq" id="WP_213124723.1">
    <property type="nucleotide sequence ID" value="NZ_JAGYPG010000002.1"/>
</dbReference>
<sequence>MSVQLLIESMEKLLRLHEQLHNAALEKTEALKKNDIKSLDKLLREEQKLVTSIQITENKRQQATAILTNDDKTATISQIIQQLEGPNKDTLSILQVKLSNVISELQETNTLNQQLLQYSLQFINLNLDLLSPEPELPNYTKSQGEASENALTGRSVFDSKA</sequence>
<keyword evidence="4" id="KW-1185">Reference proteome</keyword>